<dbReference type="InterPro" id="IPR050426">
    <property type="entry name" value="Glycosyltransferase_28"/>
</dbReference>
<dbReference type="InterPro" id="IPR004276">
    <property type="entry name" value="GlycoTrans_28_N"/>
</dbReference>
<dbReference type="GO" id="GO:0033072">
    <property type="term" value="P:vancomycin biosynthetic process"/>
    <property type="evidence" value="ECO:0007669"/>
    <property type="project" value="UniProtKB-ARBA"/>
</dbReference>
<dbReference type="FunFam" id="3.40.50.2000:FF:000009">
    <property type="entry name" value="Sterol 3-beta-glucosyltransferase UGT80A2"/>
    <property type="match status" value="1"/>
</dbReference>
<comment type="caution">
    <text evidence="2">The sequence shown here is derived from an EMBL/GenBank/DDBJ whole genome shotgun (WGS) entry which is preliminary data.</text>
</comment>
<feature type="domain" description="Glycosyltransferase family 28 N-terminal" evidence="1">
    <location>
        <begin position="5"/>
        <end position="70"/>
    </location>
</feature>
<dbReference type="Pfam" id="PF00201">
    <property type="entry name" value="UDPGT"/>
    <property type="match status" value="1"/>
</dbReference>
<dbReference type="Gene3D" id="3.40.50.2000">
    <property type="entry name" value="Glycogen Phosphorylase B"/>
    <property type="match status" value="2"/>
</dbReference>
<dbReference type="GO" id="GO:0016758">
    <property type="term" value="F:hexosyltransferase activity"/>
    <property type="evidence" value="ECO:0007669"/>
    <property type="project" value="InterPro"/>
</dbReference>
<dbReference type="InterPro" id="IPR002213">
    <property type="entry name" value="UDP_glucos_trans"/>
</dbReference>
<dbReference type="Pfam" id="PF03033">
    <property type="entry name" value="Glyco_transf_28"/>
    <property type="match status" value="1"/>
</dbReference>
<reference evidence="2" key="1">
    <citation type="submission" date="2018-01" db="EMBL/GenBank/DDBJ databases">
        <authorList>
            <person name="Yu X.-D."/>
        </authorList>
    </citation>
    <scope>NUCLEOTIDE SEQUENCE</scope>
    <source>
        <strain evidence="2">ZX-21</strain>
    </source>
</reference>
<dbReference type="GO" id="GO:0005975">
    <property type="term" value="P:carbohydrate metabolic process"/>
    <property type="evidence" value="ECO:0007669"/>
    <property type="project" value="InterPro"/>
</dbReference>
<organism evidence="2 3">
    <name type="scientific">Zhongshania marina</name>
    <dbReference type="NCBI Taxonomy" id="2304603"/>
    <lineage>
        <taxon>Bacteria</taxon>
        <taxon>Pseudomonadati</taxon>
        <taxon>Pseudomonadota</taxon>
        <taxon>Gammaproteobacteria</taxon>
        <taxon>Cellvibrionales</taxon>
        <taxon>Spongiibacteraceae</taxon>
        <taxon>Zhongshania</taxon>
    </lineage>
</organism>
<proteinExistence type="predicted"/>
<evidence type="ECO:0000313" key="3">
    <source>
        <dbReference type="Proteomes" id="UP000237222"/>
    </source>
</evidence>
<dbReference type="PANTHER" id="PTHR48050:SF13">
    <property type="entry name" value="STEROL 3-BETA-GLUCOSYLTRANSFERASE UGT80A2"/>
    <property type="match status" value="1"/>
</dbReference>
<dbReference type="PANTHER" id="PTHR48050">
    <property type="entry name" value="STEROL 3-BETA-GLUCOSYLTRANSFERASE"/>
    <property type="match status" value="1"/>
</dbReference>
<dbReference type="AlphaFoldDB" id="A0A2S4HFT9"/>
<name>A0A2S4HFT9_9GAMM</name>
<dbReference type="GO" id="GO:0008194">
    <property type="term" value="F:UDP-glycosyltransferase activity"/>
    <property type="evidence" value="ECO:0007669"/>
    <property type="project" value="InterPro"/>
</dbReference>
<dbReference type="Proteomes" id="UP000237222">
    <property type="component" value="Unassembled WGS sequence"/>
</dbReference>
<dbReference type="SMR" id="A0A2S4HFT9"/>
<evidence type="ECO:0000313" key="2">
    <source>
        <dbReference type="EMBL" id="POP52561.1"/>
    </source>
</evidence>
<dbReference type="EMBL" id="PQGG01000028">
    <property type="protein sequence ID" value="POP52561.1"/>
    <property type="molecule type" value="Genomic_DNA"/>
</dbReference>
<sequence>MNISIFSIGTQGDVRPFIALGLGLQAAGHKVCIASGKTCEALIVNHGLDYAPLTADFLELMAKDPRALQRGLNPLALMSTARKHLKDMAQHWAEEGLAAAKNADLLLGNGMMAVLANSLGEALNIPAVETHLQPVTPCPDIPPMMLTPPNTPRNGKVNELLYHVLRAVTWRMLSAAYSPVRKALELPTLPWYGPYYRQKKEDRRILYGYSPALLPSSPHWPAGVQVTGNWFLNGESKWQPSAELEQFLASGDKPIYIGFGSMLSDDTDNLTTLIYQAIAQSGRRAIIATGWGGLKASADNNPDILVIDAAPHDWLFPKLSLAIHHGGAGTTAATVRAGIPSVVIPFFGDQPFWAWRLEQNGVAPKMLKRKTLTAEKLADAINMASMPNMQIAATELAGKISNENGVQSAIALLTQWGLLTPPDGKNDSILNNDAEYPKTATAV</sequence>
<dbReference type="RefSeq" id="WP_103684742.1">
    <property type="nucleotide sequence ID" value="NZ_PQGG01000028.1"/>
</dbReference>
<protein>
    <submittedName>
        <fullName evidence="2">Glycosyltransferase</fullName>
    </submittedName>
</protein>
<accession>A0A2S4HFT9</accession>
<dbReference type="OrthoDB" id="9805366at2"/>
<evidence type="ECO:0000259" key="1">
    <source>
        <dbReference type="Pfam" id="PF03033"/>
    </source>
</evidence>
<gene>
    <name evidence="2" type="ORF">C0068_12145</name>
</gene>
<dbReference type="CDD" id="cd03784">
    <property type="entry name" value="GT1_Gtf-like"/>
    <property type="match status" value="1"/>
</dbReference>
<dbReference type="SUPFAM" id="SSF53756">
    <property type="entry name" value="UDP-Glycosyltransferase/glycogen phosphorylase"/>
    <property type="match status" value="1"/>
</dbReference>